<dbReference type="InterPro" id="IPR002213">
    <property type="entry name" value="UDP_glucos_trans"/>
</dbReference>
<protein>
    <submittedName>
        <fullName evidence="4">UDP-glucuronosyl/UDP-glucosyltransferase</fullName>
    </submittedName>
</protein>
<comment type="similarity">
    <text evidence="1">Belongs to the UDP-glycosyltransferase family.</text>
</comment>
<dbReference type="PANTHER" id="PTHR48049">
    <property type="entry name" value="GLYCOSYLTRANSFERASE"/>
    <property type="match status" value="1"/>
</dbReference>
<keyword evidence="3" id="KW-0808">Transferase</keyword>
<accession>A0AAN8V9U5</accession>
<evidence type="ECO:0000256" key="2">
    <source>
        <dbReference type="ARBA" id="ARBA00022676"/>
    </source>
</evidence>
<dbReference type="FunFam" id="3.40.50.2000:FF:000088">
    <property type="entry name" value="Glycosyltransferase"/>
    <property type="match status" value="1"/>
</dbReference>
<comment type="caution">
    <text evidence="4">The sequence shown here is derived from an EMBL/GenBank/DDBJ whole genome shotgun (WGS) entry which is preliminary data.</text>
</comment>
<organism evidence="4 5">
    <name type="scientific">Dillenia turbinata</name>
    <dbReference type="NCBI Taxonomy" id="194707"/>
    <lineage>
        <taxon>Eukaryota</taxon>
        <taxon>Viridiplantae</taxon>
        <taxon>Streptophyta</taxon>
        <taxon>Embryophyta</taxon>
        <taxon>Tracheophyta</taxon>
        <taxon>Spermatophyta</taxon>
        <taxon>Magnoliopsida</taxon>
        <taxon>eudicotyledons</taxon>
        <taxon>Gunneridae</taxon>
        <taxon>Pentapetalae</taxon>
        <taxon>Dilleniales</taxon>
        <taxon>Dilleniaceae</taxon>
        <taxon>Dillenia</taxon>
    </lineage>
</organism>
<dbReference type="Proteomes" id="UP001370490">
    <property type="component" value="Unassembled WGS sequence"/>
</dbReference>
<evidence type="ECO:0000313" key="4">
    <source>
        <dbReference type="EMBL" id="KAK6923848.1"/>
    </source>
</evidence>
<dbReference type="FunFam" id="3.40.50.2000:FF:000037">
    <property type="entry name" value="Glycosyltransferase"/>
    <property type="match status" value="1"/>
</dbReference>
<dbReference type="CDD" id="cd03784">
    <property type="entry name" value="GT1_Gtf-like"/>
    <property type="match status" value="1"/>
</dbReference>
<evidence type="ECO:0000313" key="5">
    <source>
        <dbReference type="Proteomes" id="UP001370490"/>
    </source>
</evidence>
<dbReference type="InterPro" id="IPR050481">
    <property type="entry name" value="UDP-glycosyltransf_plant"/>
</dbReference>
<dbReference type="Gene3D" id="3.40.50.2000">
    <property type="entry name" value="Glycogen Phosphorylase B"/>
    <property type="match status" value="2"/>
</dbReference>
<dbReference type="Pfam" id="PF00201">
    <property type="entry name" value="UDPGT"/>
    <property type="match status" value="1"/>
</dbReference>
<dbReference type="AlphaFoldDB" id="A0AAN8V9U5"/>
<sequence length="485" mass="54775">MQNKRESRNPNNSYLTNEMSEDRLHIVMIPWLAFGHMIPYLELAKLIAQKGHKISFLSTTRNINRLPKIPPTLALNLELIKLPLPHIDGLPDDAESTLDIPPQMVQYLMKAYDNIQEPVTRFLETSDPDWVLHDFASYWASSIAAKVGCKSAYMSIFIPPVLGFLGPVAGLVDSTQSERSKPEDFTLRSKWVNFSTSVAFKLHEIRKIFACVGGDVSGVSVMNRHGMSLRDCDVLAIRGCAEFDAEWLDVLRELHRKPVIPVGQLPTSENDDLDADNEDWLAMKAWLDKQERTVVYLAFGSEAIPSQQELNEIALGLEKSELPFFWVLKKRCGLTDPEPLELPNGFDERISDRGFICMGWAPQVKILAHDSIGGFLTHAGWSSVVESLQFKRPLILLTFSNDQGLTRSYLEDKKLGYPIPRDGSDGSFTRESVAGSLRLVVAEEEGKIYRDNAKEISWVFGDRKRQDHCVDSLLHQLHSFRNGVH</sequence>
<dbReference type="GO" id="GO:0035251">
    <property type="term" value="F:UDP-glucosyltransferase activity"/>
    <property type="evidence" value="ECO:0007669"/>
    <property type="project" value="InterPro"/>
</dbReference>
<dbReference type="EMBL" id="JBAMMX010000017">
    <property type="protein sequence ID" value="KAK6923848.1"/>
    <property type="molecule type" value="Genomic_DNA"/>
</dbReference>
<dbReference type="PANTHER" id="PTHR48049:SF160">
    <property type="entry name" value="UDP-GLYCOSYLTRANSFERASE 91A1"/>
    <property type="match status" value="1"/>
</dbReference>
<evidence type="ECO:0000256" key="1">
    <source>
        <dbReference type="ARBA" id="ARBA00009995"/>
    </source>
</evidence>
<name>A0AAN8V9U5_9MAGN</name>
<evidence type="ECO:0000256" key="3">
    <source>
        <dbReference type="ARBA" id="ARBA00022679"/>
    </source>
</evidence>
<keyword evidence="5" id="KW-1185">Reference proteome</keyword>
<reference evidence="4 5" key="1">
    <citation type="submission" date="2023-12" db="EMBL/GenBank/DDBJ databases">
        <title>A high-quality genome assembly for Dillenia turbinata (Dilleniales).</title>
        <authorList>
            <person name="Chanderbali A."/>
        </authorList>
    </citation>
    <scope>NUCLEOTIDE SEQUENCE [LARGE SCALE GENOMIC DNA]</scope>
    <source>
        <strain evidence="4">LSX21</strain>
        <tissue evidence="4">Leaf</tissue>
    </source>
</reference>
<proteinExistence type="inferred from homology"/>
<keyword evidence="2" id="KW-0328">Glycosyltransferase</keyword>
<dbReference type="SUPFAM" id="SSF53756">
    <property type="entry name" value="UDP-Glycosyltransferase/glycogen phosphorylase"/>
    <property type="match status" value="1"/>
</dbReference>
<gene>
    <name evidence="4" type="ORF">RJ641_010048</name>
</gene>